<dbReference type="Gene3D" id="3.40.50.300">
    <property type="entry name" value="P-loop containing nucleotide triphosphate hydrolases"/>
    <property type="match status" value="1"/>
</dbReference>
<proteinExistence type="predicted"/>
<evidence type="ECO:0000313" key="3">
    <source>
        <dbReference type="Proteomes" id="UP001603857"/>
    </source>
</evidence>
<accession>A0ABD1LFW6</accession>
<dbReference type="InterPro" id="IPR027417">
    <property type="entry name" value="P-loop_NTPase"/>
</dbReference>
<evidence type="ECO:0000313" key="2">
    <source>
        <dbReference type="EMBL" id="KAL2322424.1"/>
    </source>
</evidence>
<protein>
    <recommendedName>
        <fullName evidence="1">R13L1/DRL21-like LRR repeat region domain-containing protein</fullName>
    </recommendedName>
</protein>
<evidence type="ECO:0000259" key="1">
    <source>
        <dbReference type="Pfam" id="PF25019"/>
    </source>
</evidence>
<dbReference type="SUPFAM" id="SSF52058">
    <property type="entry name" value="L domain-like"/>
    <property type="match status" value="1"/>
</dbReference>
<dbReference type="InterPro" id="IPR056789">
    <property type="entry name" value="LRR_R13L1-DRL21"/>
</dbReference>
<gene>
    <name evidence="2" type="ORF">Fmac_026803</name>
</gene>
<organism evidence="2 3">
    <name type="scientific">Flemingia macrophylla</name>
    <dbReference type="NCBI Taxonomy" id="520843"/>
    <lineage>
        <taxon>Eukaryota</taxon>
        <taxon>Viridiplantae</taxon>
        <taxon>Streptophyta</taxon>
        <taxon>Embryophyta</taxon>
        <taxon>Tracheophyta</taxon>
        <taxon>Spermatophyta</taxon>
        <taxon>Magnoliopsida</taxon>
        <taxon>eudicotyledons</taxon>
        <taxon>Gunneridae</taxon>
        <taxon>Pentapetalae</taxon>
        <taxon>rosids</taxon>
        <taxon>fabids</taxon>
        <taxon>Fabales</taxon>
        <taxon>Fabaceae</taxon>
        <taxon>Papilionoideae</taxon>
        <taxon>50 kb inversion clade</taxon>
        <taxon>NPAAA clade</taxon>
        <taxon>indigoferoid/millettioid clade</taxon>
        <taxon>Phaseoleae</taxon>
        <taxon>Flemingia</taxon>
    </lineage>
</organism>
<dbReference type="InterPro" id="IPR044974">
    <property type="entry name" value="Disease_R_plants"/>
</dbReference>
<dbReference type="Proteomes" id="UP001603857">
    <property type="component" value="Unassembled WGS sequence"/>
</dbReference>
<dbReference type="PANTHER" id="PTHR11017">
    <property type="entry name" value="LEUCINE-RICH REPEAT-CONTAINING PROTEIN"/>
    <property type="match status" value="1"/>
</dbReference>
<dbReference type="EMBL" id="JBGMDY010000009">
    <property type="protein sequence ID" value="KAL2322424.1"/>
    <property type="molecule type" value="Genomic_DNA"/>
</dbReference>
<dbReference type="Pfam" id="PF25019">
    <property type="entry name" value="LRR_R13L1-DRL21"/>
    <property type="match status" value="1"/>
</dbReference>
<sequence>MIGIYGTGGVGKSTIARAVYNLLAFQFEGLCFLSNIRERASNHDLAQLQETLLAETLGEKDIKVGDVNRGIPIIKKRLHGKDKEVQWSGKALWQMKHLKILIIRNAHFTRGPKNLPNSLRALQWNGYPSPSLPSNFKPKNLVFESLSLLDFEGCKFLAELPSLSGVPNLIALSLNNCTNLIRIHSSVGFLDKLELLSAQGCTQLETLVPSIYLTSLVTLDLRDCSRLKRFPEVLGMMENI</sequence>
<dbReference type="PRINTS" id="PR00364">
    <property type="entry name" value="DISEASERSIST"/>
</dbReference>
<dbReference type="Gene3D" id="3.80.10.10">
    <property type="entry name" value="Ribonuclease Inhibitor"/>
    <property type="match status" value="1"/>
</dbReference>
<comment type="caution">
    <text evidence="2">The sequence shown here is derived from an EMBL/GenBank/DDBJ whole genome shotgun (WGS) entry which is preliminary data.</text>
</comment>
<dbReference type="InterPro" id="IPR032675">
    <property type="entry name" value="LRR_dom_sf"/>
</dbReference>
<reference evidence="2 3" key="1">
    <citation type="submission" date="2024-08" db="EMBL/GenBank/DDBJ databases">
        <title>Insights into the chromosomal genome structure of Flemingia macrophylla.</title>
        <authorList>
            <person name="Ding Y."/>
            <person name="Zhao Y."/>
            <person name="Bi W."/>
            <person name="Wu M."/>
            <person name="Zhao G."/>
            <person name="Gong Y."/>
            <person name="Li W."/>
            <person name="Zhang P."/>
        </authorList>
    </citation>
    <scope>NUCLEOTIDE SEQUENCE [LARGE SCALE GENOMIC DNA]</scope>
    <source>
        <strain evidence="2">DYQJB</strain>
        <tissue evidence="2">Leaf</tissue>
    </source>
</reference>
<name>A0ABD1LFW6_9FABA</name>
<dbReference type="AlphaFoldDB" id="A0ABD1LFW6"/>
<keyword evidence="3" id="KW-1185">Reference proteome</keyword>
<dbReference type="SUPFAM" id="SSF52540">
    <property type="entry name" value="P-loop containing nucleoside triphosphate hydrolases"/>
    <property type="match status" value="1"/>
</dbReference>
<dbReference type="PANTHER" id="PTHR11017:SF455">
    <property type="entry name" value="NB-ARC DOMAIN PROTEIN"/>
    <property type="match status" value="1"/>
</dbReference>
<feature type="domain" description="R13L1/DRL21-like LRR repeat region" evidence="1">
    <location>
        <begin position="116"/>
        <end position="177"/>
    </location>
</feature>